<evidence type="ECO:0000256" key="2">
    <source>
        <dbReference type="ARBA" id="ARBA00022475"/>
    </source>
</evidence>
<evidence type="ECO:0000256" key="6">
    <source>
        <dbReference type="ARBA" id="ARBA00023136"/>
    </source>
</evidence>
<keyword evidence="5 8" id="KW-1133">Transmembrane helix</keyword>
<evidence type="ECO:0000256" key="8">
    <source>
        <dbReference type="SAM" id="Phobius"/>
    </source>
</evidence>
<evidence type="ECO:0000256" key="1">
    <source>
        <dbReference type="ARBA" id="ARBA00004651"/>
    </source>
</evidence>
<dbReference type="RefSeq" id="WP_345717134.1">
    <property type="nucleotide sequence ID" value="NZ_BAABFP010000005.1"/>
</dbReference>
<comment type="caution">
    <text evidence="9">The sequence shown here is derived from an EMBL/GenBank/DDBJ whole genome shotgun (WGS) entry which is preliminary data.</text>
</comment>
<evidence type="ECO:0000256" key="7">
    <source>
        <dbReference type="ARBA" id="ARBA00024033"/>
    </source>
</evidence>
<feature type="transmembrane region" description="Helical" evidence="8">
    <location>
        <begin position="261"/>
        <end position="287"/>
    </location>
</feature>
<feature type="transmembrane region" description="Helical" evidence="8">
    <location>
        <begin position="360"/>
        <end position="390"/>
    </location>
</feature>
<evidence type="ECO:0000256" key="5">
    <source>
        <dbReference type="ARBA" id="ARBA00022989"/>
    </source>
</evidence>
<feature type="transmembrane region" description="Helical" evidence="8">
    <location>
        <begin position="54"/>
        <end position="73"/>
    </location>
</feature>
<feature type="transmembrane region" description="Helical" evidence="8">
    <location>
        <begin position="157"/>
        <end position="176"/>
    </location>
</feature>
<protein>
    <submittedName>
        <fullName evidence="9">Glycosyltransferase 87 family protein</fullName>
    </submittedName>
</protein>
<keyword evidence="2" id="KW-1003">Cell membrane</keyword>
<reference evidence="10" key="1">
    <citation type="journal article" date="2019" name="Int. J. Syst. Evol. Microbiol.">
        <title>The Global Catalogue of Microorganisms (GCM) 10K type strain sequencing project: providing services to taxonomists for standard genome sequencing and annotation.</title>
        <authorList>
            <consortium name="The Broad Institute Genomics Platform"/>
            <consortium name="The Broad Institute Genome Sequencing Center for Infectious Disease"/>
            <person name="Wu L."/>
            <person name="Ma J."/>
        </authorList>
    </citation>
    <scope>NUCLEOTIDE SEQUENCE [LARGE SCALE GENOMIC DNA]</scope>
    <source>
        <strain evidence="10">KACC 14249</strain>
    </source>
</reference>
<evidence type="ECO:0000313" key="9">
    <source>
        <dbReference type="EMBL" id="MFC6006285.1"/>
    </source>
</evidence>
<feature type="transmembrane region" description="Helical" evidence="8">
    <location>
        <begin position="402"/>
        <end position="419"/>
    </location>
</feature>
<dbReference type="InterPro" id="IPR018584">
    <property type="entry name" value="GT87"/>
</dbReference>
<keyword evidence="6 8" id="KW-0472">Membrane</keyword>
<feature type="transmembrane region" description="Helical" evidence="8">
    <location>
        <begin position="188"/>
        <end position="219"/>
    </location>
</feature>
<evidence type="ECO:0000256" key="4">
    <source>
        <dbReference type="ARBA" id="ARBA00022692"/>
    </source>
</evidence>
<keyword evidence="4 8" id="KW-0812">Transmembrane</keyword>
<gene>
    <name evidence="9" type="ORF">ACFQDO_04005</name>
</gene>
<proteinExistence type="inferred from homology"/>
<comment type="subcellular location">
    <subcellularLocation>
        <location evidence="1">Cell membrane</location>
        <topology evidence="1">Multi-pass membrane protein</topology>
    </subcellularLocation>
</comment>
<sequence length="445" mass="47105">MLAVAGGLAVAALLVLEQAGSERGHALAPLVLIGLMFVAYALAAVELQRVAVSTCLRLSLLGGALLQVIALRVRPLNGDDYLRYAWDGRVQAAGIDPYRYPPGAPQLARLRDAWLFPDGVTPRLNHPTERTIYPPVAQGWFWLVHVLTGGHGQGRGLQVGAAVLAVATSVAIVLVLRRVGGDPRRVAWWAWCPTVVIETGGNGHVDVVASLLVVVALGLLAGRRWVGAGAVLGLAIATKLLPALLVVAVPPRRAVRVGAAAVLAVALVYLPHVLVLGTGVTGFLGGYLGEESHQQFDLLKPLLPDVVVRPVGCVLLAVTALLVWRQTARDDVAGLPPRPWVHGATMVGVAFILLEPPYPWYALLLVPLVALGARPVWLVVAAAMYLVYAAAPLGHAYFGTRVIGYGVAALVVAAGWAPARREVARWSPRLAALQPARRQKPHSGR</sequence>
<accession>A0ABW1JBH0</accession>
<name>A0ABW1JBH0_9ACTN</name>
<dbReference type="Pfam" id="PF09594">
    <property type="entry name" value="GT87"/>
    <property type="match status" value="1"/>
</dbReference>
<organism evidence="9 10">
    <name type="scientific">Angustibacter luteus</name>
    <dbReference type="NCBI Taxonomy" id="658456"/>
    <lineage>
        <taxon>Bacteria</taxon>
        <taxon>Bacillati</taxon>
        <taxon>Actinomycetota</taxon>
        <taxon>Actinomycetes</taxon>
        <taxon>Kineosporiales</taxon>
        <taxon>Kineosporiaceae</taxon>
    </lineage>
</organism>
<dbReference type="Proteomes" id="UP001596189">
    <property type="component" value="Unassembled WGS sequence"/>
</dbReference>
<evidence type="ECO:0000256" key="3">
    <source>
        <dbReference type="ARBA" id="ARBA00022679"/>
    </source>
</evidence>
<feature type="transmembrane region" description="Helical" evidence="8">
    <location>
        <begin position="225"/>
        <end position="249"/>
    </location>
</feature>
<comment type="similarity">
    <text evidence="7">Belongs to the glycosyltransferase 87 family.</text>
</comment>
<keyword evidence="3" id="KW-0808">Transferase</keyword>
<dbReference type="EMBL" id="JBHSRD010000002">
    <property type="protein sequence ID" value="MFC6006285.1"/>
    <property type="molecule type" value="Genomic_DNA"/>
</dbReference>
<feature type="transmembrane region" description="Helical" evidence="8">
    <location>
        <begin position="29"/>
        <end position="47"/>
    </location>
</feature>
<keyword evidence="10" id="KW-1185">Reference proteome</keyword>
<feature type="transmembrane region" description="Helical" evidence="8">
    <location>
        <begin position="307"/>
        <end position="325"/>
    </location>
</feature>
<evidence type="ECO:0000313" key="10">
    <source>
        <dbReference type="Proteomes" id="UP001596189"/>
    </source>
</evidence>